<keyword evidence="4 6" id="KW-1133">Transmembrane helix</keyword>
<feature type="transmembrane region" description="Helical" evidence="6">
    <location>
        <begin position="331"/>
        <end position="350"/>
    </location>
</feature>
<dbReference type="eggNOG" id="COG2333">
    <property type="taxonomic scope" value="Bacteria"/>
</dbReference>
<organism evidence="8 9">
    <name type="scientific">Agrilactobacillus composti DSM 18527 = JCM 14202</name>
    <dbReference type="NCBI Taxonomy" id="1423734"/>
    <lineage>
        <taxon>Bacteria</taxon>
        <taxon>Bacillati</taxon>
        <taxon>Bacillota</taxon>
        <taxon>Bacilli</taxon>
        <taxon>Lactobacillales</taxon>
        <taxon>Lactobacillaceae</taxon>
        <taxon>Agrilactobacillus</taxon>
    </lineage>
</organism>
<dbReference type="EMBL" id="AZGA01000002">
    <property type="protein sequence ID" value="KRM36599.1"/>
    <property type="molecule type" value="Genomic_DNA"/>
</dbReference>
<dbReference type="AlphaFoldDB" id="A0A0R1Y2Q0"/>
<dbReference type="NCBIfam" id="TIGR00360">
    <property type="entry name" value="ComEC_N-term"/>
    <property type="match status" value="1"/>
</dbReference>
<evidence type="ECO:0000256" key="5">
    <source>
        <dbReference type="ARBA" id="ARBA00023136"/>
    </source>
</evidence>
<dbReference type="SUPFAM" id="SSF56281">
    <property type="entry name" value="Metallo-hydrolase/oxidoreductase"/>
    <property type="match status" value="1"/>
</dbReference>
<proteinExistence type="predicted"/>
<feature type="transmembrane region" description="Helical" evidence="6">
    <location>
        <begin position="383"/>
        <end position="411"/>
    </location>
</feature>
<dbReference type="STRING" id="1423734.FC83_GL002473"/>
<evidence type="ECO:0000313" key="9">
    <source>
        <dbReference type="Proteomes" id="UP000051236"/>
    </source>
</evidence>
<name>A0A0R1Y2Q0_9LACO</name>
<evidence type="ECO:0000256" key="6">
    <source>
        <dbReference type="SAM" id="Phobius"/>
    </source>
</evidence>
<evidence type="ECO:0000256" key="3">
    <source>
        <dbReference type="ARBA" id="ARBA00022692"/>
    </source>
</evidence>
<dbReference type="Gene3D" id="3.60.15.10">
    <property type="entry name" value="Ribonuclease Z/Hydroxyacylglutathione hydrolase-like"/>
    <property type="match status" value="1"/>
</dbReference>
<dbReference type="PANTHER" id="PTHR30619:SF7">
    <property type="entry name" value="BETA-LACTAMASE DOMAIN PROTEIN"/>
    <property type="match status" value="1"/>
</dbReference>
<accession>A0A0R1Y2Q0</accession>
<keyword evidence="3 6" id="KW-0812">Transmembrane</keyword>
<dbReference type="Proteomes" id="UP000051236">
    <property type="component" value="Unassembled WGS sequence"/>
</dbReference>
<feature type="transmembrane region" description="Helical" evidence="6">
    <location>
        <begin position="239"/>
        <end position="262"/>
    </location>
</feature>
<comment type="caution">
    <text evidence="8">The sequence shown here is derived from an EMBL/GenBank/DDBJ whole genome shotgun (WGS) entry which is preliminary data.</text>
</comment>
<dbReference type="PATRIC" id="fig|1423734.3.peg.2508"/>
<dbReference type="InterPro" id="IPR052159">
    <property type="entry name" value="Competence_DNA_uptake"/>
</dbReference>
<feature type="domain" description="Metallo-beta-lactamase" evidence="7">
    <location>
        <begin position="502"/>
        <end position="709"/>
    </location>
</feature>
<keyword evidence="2" id="KW-1003">Cell membrane</keyword>
<evidence type="ECO:0000256" key="1">
    <source>
        <dbReference type="ARBA" id="ARBA00004651"/>
    </source>
</evidence>
<dbReference type="InterPro" id="IPR001279">
    <property type="entry name" value="Metallo-B-lactamas"/>
</dbReference>
<gene>
    <name evidence="8" type="ORF">FC83_GL002473</name>
</gene>
<feature type="transmembrane region" description="Helical" evidence="6">
    <location>
        <begin position="431"/>
        <end position="460"/>
    </location>
</feature>
<reference evidence="8 9" key="1">
    <citation type="journal article" date="2015" name="Genome Announc.">
        <title>Expanding the biotechnology potential of lactobacilli through comparative genomics of 213 strains and associated genera.</title>
        <authorList>
            <person name="Sun Z."/>
            <person name="Harris H.M."/>
            <person name="McCann A."/>
            <person name="Guo C."/>
            <person name="Argimon S."/>
            <person name="Zhang W."/>
            <person name="Yang X."/>
            <person name="Jeffery I.B."/>
            <person name="Cooney J.C."/>
            <person name="Kagawa T.F."/>
            <person name="Liu W."/>
            <person name="Song Y."/>
            <person name="Salvetti E."/>
            <person name="Wrobel A."/>
            <person name="Rasinkangas P."/>
            <person name="Parkhill J."/>
            <person name="Rea M.C."/>
            <person name="O'Sullivan O."/>
            <person name="Ritari J."/>
            <person name="Douillard F.P."/>
            <person name="Paul Ross R."/>
            <person name="Yang R."/>
            <person name="Briner A.E."/>
            <person name="Felis G.E."/>
            <person name="de Vos W.M."/>
            <person name="Barrangou R."/>
            <person name="Klaenhammer T.R."/>
            <person name="Caufield P.W."/>
            <person name="Cui Y."/>
            <person name="Zhang H."/>
            <person name="O'Toole P.W."/>
        </authorList>
    </citation>
    <scope>NUCLEOTIDE SEQUENCE [LARGE SCALE GENOMIC DNA]</scope>
    <source>
        <strain evidence="8 9">DSM 18527</strain>
    </source>
</reference>
<sequence>MVTRVWRDLQGNWIFLAISLSLTAWLCLGTHRLLAGCVLLLAIGRLIWTRCWVLIGLCGSLCLVLTLVCQGQQYPKQTSLPAAPTSIEILADSLKVNGDFLTFTARGQVNGRQVHLAGSYTLKSQAEQQFFQDNTQNLTATIVGTLTYPKASTNMGEFDTQQYYWQQQRISYQLNVTRLLKLKALNKPSLFDRIHELRRVVEQRLDALPTPLDVYAKGLVIGKFTGSTGFNEDLSTLGIIHLFSLSGLHVYVLLGAIFYVGAKLFIPKTYLEWFLLAVLPFYALLAGSGTGIKRAVGVAILAIVIAKSGLTLSRLDKLSLIFIIQLWGNPYLMFSLGGILCYLLAFALIFNRQVTVVRQQVMLTLASLPCVLYFQFEWHLLSLILNLIMIPFFEVIIMPLVFFNVLLGFLVPPVVDLSNQLLLLVDQGLHGVASISVFNVTFGKPPLIVVVILSVLSLALMNQLQKRCRQKILGVYLGLLGLTFLSIHIPLTGQVTLIDVGQGDSILITTPFLRRVYLIDTGGRITIPKQPWQQGTTRTTVAKVTLPFLKQQGIAHIDGVFISHQDADHLGDLAVLLKGIPVKRIFYGAGLRQNPQFAKKVQPFRKQLQLQPVLAGQTIVSPDLRFKVVHPFKAGMGSNEDSMALHGKIGGHNWLFTGDLGKAEELKISRRFQLQADFVKLGHHGSKTSSDPTFLKRLQPKLALISSGRNNRYGHPSPETLQTLQALKLPYLNTQTSGMITWTYGLFGYSRWRVFGL</sequence>
<feature type="transmembrane region" description="Helical" evidence="6">
    <location>
        <begin position="269"/>
        <end position="286"/>
    </location>
</feature>
<evidence type="ECO:0000313" key="8">
    <source>
        <dbReference type="EMBL" id="KRM36599.1"/>
    </source>
</evidence>
<dbReference type="Pfam" id="PF03772">
    <property type="entry name" value="Competence"/>
    <property type="match status" value="1"/>
</dbReference>
<evidence type="ECO:0000256" key="4">
    <source>
        <dbReference type="ARBA" id="ARBA00022989"/>
    </source>
</evidence>
<keyword evidence="9" id="KW-1185">Reference proteome</keyword>
<dbReference type="Pfam" id="PF00753">
    <property type="entry name" value="Lactamase_B"/>
    <property type="match status" value="1"/>
</dbReference>
<dbReference type="CDD" id="cd07731">
    <property type="entry name" value="ComA-like_MBL-fold"/>
    <property type="match status" value="1"/>
</dbReference>
<dbReference type="InterPro" id="IPR035681">
    <property type="entry name" value="ComA-like_MBL"/>
</dbReference>
<dbReference type="PANTHER" id="PTHR30619">
    <property type="entry name" value="DNA INTERNALIZATION/COMPETENCE PROTEIN COMEC/REC2"/>
    <property type="match status" value="1"/>
</dbReference>
<dbReference type="NCBIfam" id="TIGR00361">
    <property type="entry name" value="ComEC_Rec2"/>
    <property type="match status" value="1"/>
</dbReference>
<evidence type="ECO:0000259" key="7">
    <source>
        <dbReference type="SMART" id="SM00849"/>
    </source>
</evidence>
<dbReference type="GO" id="GO:0030420">
    <property type="term" value="P:establishment of competence for transformation"/>
    <property type="evidence" value="ECO:0007669"/>
    <property type="project" value="InterPro"/>
</dbReference>
<feature type="transmembrane region" description="Helical" evidence="6">
    <location>
        <begin position="472"/>
        <end position="491"/>
    </location>
</feature>
<keyword evidence="5 6" id="KW-0472">Membrane</keyword>
<dbReference type="GO" id="GO:0005886">
    <property type="term" value="C:plasma membrane"/>
    <property type="evidence" value="ECO:0007669"/>
    <property type="project" value="UniProtKB-SubCell"/>
</dbReference>
<feature type="transmembrane region" description="Helical" evidence="6">
    <location>
        <begin position="47"/>
        <end position="68"/>
    </location>
</feature>
<feature type="transmembrane region" description="Helical" evidence="6">
    <location>
        <begin position="12"/>
        <end position="35"/>
    </location>
</feature>
<evidence type="ECO:0000256" key="2">
    <source>
        <dbReference type="ARBA" id="ARBA00022475"/>
    </source>
</evidence>
<dbReference type="InterPro" id="IPR004477">
    <property type="entry name" value="ComEC_N"/>
</dbReference>
<feature type="transmembrane region" description="Helical" evidence="6">
    <location>
        <begin position="292"/>
        <end position="310"/>
    </location>
</feature>
<dbReference type="InterPro" id="IPR004797">
    <property type="entry name" value="Competence_ComEC/Rec2"/>
</dbReference>
<dbReference type="InterPro" id="IPR036866">
    <property type="entry name" value="RibonucZ/Hydroxyglut_hydro"/>
</dbReference>
<comment type="subcellular location">
    <subcellularLocation>
        <location evidence="1">Cell membrane</location>
        <topology evidence="1">Multi-pass membrane protein</topology>
    </subcellularLocation>
</comment>
<dbReference type="RefSeq" id="WP_057002272.1">
    <property type="nucleotide sequence ID" value="NZ_AZGA01000002.1"/>
</dbReference>
<protein>
    <recommendedName>
        <fullName evidence="7">Metallo-beta-lactamase domain-containing protein</fullName>
    </recommendedName>
</protein>
<dbReference type="SMART" id="SM00849">
    <property type="entry name" value="Lactamase_B"/>
    <property type="match status" value="1"/>
</dbReference>